<evidence type="ECO:0000256" key="4">
    <source>
        <dbReference type="ARBA" id="ARBA00023163"/>
    </source>
</evidence>
<dbReference type="Pfam" id="PF03466">
    <property type="entry name" value="LysR_substrate"/>
    <property type="match status" value="1"/>
</dbReference>
<dbReference type="Gene3D" id="1.10.10.10">
    <property type="entry name" value="Winged helix-like DNA-binding domain superfamily/Winged helix DNA-binding domain"/>
    <property type="match status" value="1"/>
</dbReference>
<dbReference type="Pfam" id="PF00126">
    <property type="entry name" value="HTH_1"/>
    <property type="match status" value="1"/>
</dbReference>
<sequence>MRYVVVVAEEGSFERAAQRLHMAQPPLSRQIRDLERQLGVPLFTRRPTRLTAAGTAFVASARQVLSDADAMVRATRAAGQGRAGTVHIGTVASAAHEVVPQLLDALRAMHPDLTVRTGEAWPTELDAGLRAGRFDLVLSRGATAQSDLARQTVRREPLVAVVGPRHPLAGRPTVALSDLRIGPLNLPPEHLTPGYRAAVFTACARADVQFAARDCQQLGWRRVGIAEDTGFSLVPRSLAALPTVDGIVLTLTDDLPAPDLELVWRRDALSPAAAVVVDVAAHLARQRGWAG</sequence>
<evidence type="ECO:0000259" key="5">
    <source>
        <dbReference type="PROSITE" id="PS50931"/>
    </source>
</evidence>
<dbReference type="InterPro" id="IPR036388">
    <property type="entry name" value="WH-like_DNA-bd_sf"/>
</dbReference>
<dbReference type="InterPro" id="IPR005119">
    <property type="entry name" value="LysR_subst-bd"/>
</dbReference>
<dbReference type="EMBL" id="BOPD01000053">
    <property type="protein sequence ID" value="GIJ36529.1"/>
    <property type="molecule type" value="Genomic_DNA"/>
</dbReference>
<dbReference type="InterPro" id="IPR000847">
    <property type="entry name" value="LysR_HTH_N"/>
</dbReference>
<dbReference type="GO" id="GO:0003677">
    <property type="term" value="F:DNA binding"/>
    <property type="evidence" value="ECO:0007669"/>
    <property type="project" value="UniProtKB-KW"/>
</dbReference>
<evidence type="ECO:0000256" key="3">
    <source>
        <dbReference type="ARBA" id="ARBA00023125"/>
    </source>
</evidence>
<evidence type="ECO:0000256" key="2">
    <source>
        <dbReference type="ARBA" id="ARBA00023015"/>
    </source>
</evidence>
<dbReference type="SUPFAM" id="SSF46785">
    <property type="entry name" value="Winged helix' DNA-binding domain"/>
    <property type="match status" value="1"/>
</dbReference>
<accession>A0A9W5XMW6</accession>
<dbReference type="PANTHER" id="PTHR30346">
    <property type="entry name" value="TRANSCRIPTIONAL DUAL REGULATOR HCAR-RELATED"/>
    <property type="match status" value="1"/>
</dbReference>
<dbReference type="Proteomes" id="UP000607311">
    <property type="component" value="Unassembled WGS sequence"/>
</dbReference>
<evidence type="ECO:0000313" key="7">
    <source>
        <dbReference type="Proteomes" id="UP000607311"/>
    </source>
</evidence>
<dbReference type="Gene3D" id="3.40.190.10">
    <property type="entry name" value="Periplasmic binding protein-like II"/>
    <property type="match status" value="2"/>
</dbReference>
<dbReference type="InterPro" id="IPR036390">
    <property type="entry name" value="WH_DNA-bd_sf"/>
</dbReference>
<dbReference type="FunFam" id="1.10.10.10:FF:000001">
    <property type="entry name" value="LysR family transcriptional regulator"/>
    <property type="match status" value="1"/>
</dbReference>
<dbReference type="GO" id="GO:0032993">
    <property type="term" value="C:protein-DNA complex"/>
    <property type="evidence" value="ECO:0007669"/>
    <property type="project" value="TreeGrafter"/>
</dbReference>
<evidence type="ECO:0000256" key="1">
    <source>
        <dbReference type="ARBA" id="ARBA00009437"/>
    </source>
</evidence>
<keyword evidence="4" id="KW-0804">Transcription</keyword>
<dbReference type="PRINTS" id="PR00039">
    <property type="entry name" value="HTHLYSR"/>
</dbReference>
<keyword evidence="2" id="KW-0805">Transcription regulation</keyword>
<protein>
    <submittedName>
        <fullName evidence="6">Transcriptional regulator, LysR family protein</fullName>
    </submittedName>
</protein>
<name>A0A9W5XMW6_9ACTN</name>
<organism evidence="6 7">
    <name type="scientific">Micromonospora sediminimaris</name>
    <dbReference type="NCBI Taxonomy" id="547162"/>
    <lineage>
        <taxon>Bacteria</taxon>
        <taxon>Bacillati</taxon>
        <taxon>Actinomycetota</taxon>
        <taxon>Actinomycetes</taxon>
        <taxon>Micromonosporales</taxon>
        <taxon>Micromonosporaceae</taxon>
        <taxon>Micromonospora</taxon>
    </lineage>
</organism>
<comment type="caution">
    <text evidence="6">The sequence shown here is derived from an EMBL/GenBank/DDBJ whole genome shotgun (WGS) entry which is preliminary data.</text>
</comment>
<dbReference type="SUPFAM" id="SSF53850">
    <property type="entry name" value="Periplasmic binding protein-like II"/>
    <property type="match status" value="1"/>
</dbReference>
<dbReference type="CDD" id="cd08414">
    <property type="entry name" value="PBP2_LTTR_aromatics_like"/>
    <property type="match status" value="1"/>
</dbReference>
<proteinExistence type="inferred from homology"/>
<dbReference type="GO" id="GO:0003700">
    <property type="term" value="F:DNA-binding transcription factor activity"/>
    <property type="evidence" value="ECO:0007669"/>
    <property type="project" value="InterPro"/>
</dbReference>
<feature type="domain" description="HTH lysR-type" evidence="5">
    <location>
        <begin position="1"/>
        <end position="53"/>
    </location>
</feature>
<dbReference type="AlphaFoldDB" id="A0A9W5XMW6"/>
<keyword evidence="3" id="KW-0238">DNA-binding</keyword>
<keyword evidence="7" id="KW-1185">Reference proteome</keyword>
<reference evidence="6" key="1">
    <citation type="submission" date="2021-01" db="EMBL/GenBank/DDBJ databases">
        <title>Whole genome shotgun sequence of Verrucosispora sediminis NBRC 107745.</title>
        <authorList>
            <person name="Komaki H."/>
            <person name="Tamura T."/>
        </authorList>
    </citation>
    <scope>NUCLEOTIDE SEQUENCE</scope>
    <source>
        <strain evidence="6">NBRC 107745</strain>
    </source>
</reference>
<evidence type="ECO:0000313" key="6">
    <source>
        <dbReference type="EMBL" id="GIJ36529.1"/>
    </source>
</evidence>
<dbReference type="PROSITE" id="PS50931">
    <property type="entry name" value="HTH_LYSR"/>
    <property type="match status" value="1"/>
</dbReference>
<dbReference type="PANTHER" id="PTHR30346:SF28">
    <property type="entry name" value="HTH-TYPE TRANSCRIPTIONAL REGULATOR CYNR"/>
    <property type="match status" value="1"/>
</dbReference>
<gene>
    <name evidence="6" type="ORF">Vse01_56770</name>
</gene>
<comment type="similarity">
    <text evidence="1">Belongs to the LysR transcriptional regulatory family.</text>
</comment>